<dbReference type="Gene3D" id="1.20.1260.10">
    <property type="match status" value="1"/>
</dbReference>
<gene>
    <name evidence="3" type="ORF">GCM10010468_22890</name>
</gene>
<dbReference type="Proteomes" id="UP001501237">
    <property type="component" value="Unassembled WGS sequence"/>
</dbReference>
<sequence length="85" mass="9322">MFAVEDRESALGALREIIDRGEGKGHGEVWDGDQEAAHPDRNEVAHYHRLLELERGRRFRPGDTAESGPTGDGPTFTCVPPSHGT</sequence>
<comment type="caution">
    <text evidence="3">The sequence shown here is derived from an EMBL/GenBank/DDBJ whole genome shotgun (WGS) entry which is preliminary data.</text>
</comment>
<dbReference type="InterPro" id="IPR012347">
    <property type="entry name" value="Ferritin-like"/>
</dbReference>
<dbReference type="InterPro" id="IPR026820">
    <property type="entry name" value="VioB/RebD_dom"/>
</dbReference>
<feature type="region of interest" description="Disordered" evidence="1">
    <location>
        <begin position="56"/>
        <end position="85"/>
    </location>
</feature>
<evidence type="ECO:0000256" key="1">
    <source>
        <dbReference type="SAM" id="MobiDB-lite"/>
    </source>
</evidence>
<evidence type="ECO:0000259" key="2">
    <source>
        <dbReference type="Pfam" id="PF12902"/>
    </source>
</evidence>
<evidence type="ECO:0000313" key="3">
    <source>
        <dbReference type="EMBL" id="GAA3207031.1"/>
    </source>
</evidence>
<name>A0ABP6Q6D9_9ACTN</name>
<reference evidence="4" key="1">
    <citation type="journal article" date="2019" name="Int. J. Syst. Evol. Microbiol.">
        <title>The Global Catalogue of Microorganisms (GCM) 10K type strain sequencing project: providing services to taxonomists for standard genome sequencing and annotation.</title>
        <authorList>
            <consortium name="The Broad Institute Genomics Platform"/>
            <consortium name="The Broad Institute Genome Sequencing Center for Infectious Disease"/>
            <person name="Wu L."/>
            <person name="Ma J."/>
        </authorList>
    </citation>
    <scope>NUCLEOTIDE SEQUENCE [LARGE SCALE GENOMIC DNA]</scope>
    <source>
        <strain evidence="4">JCM 9377</strain>
    </source>
</reference>
<protein>
    <recommendedName>
        <fullName evidence="2">Iminophenyl-pyruvate dimer synthase domain-containing protein</fullName>
    </recommendedName>
</protein>
<organism evidence="3 4">
    <name type="scientific">Actinocorallia longicatena</name>
    <dbReference type="NCBI Taxonomy" id="111803"/>
    <lineage>
        <taxon>Bacteria</taxon>
        <taxon>Bacillati</taxon>
        <taxon>Actinomycetota</taxon>
        <taxon>Actinomycetes</taxon>
        <taxon>Streptosporangiales</taxon>
        <taxon>Thermomonosporaceae</taxon>
        <taxon>Actinocorallia</taxon>
    </lineage>
</organism>
<proteinExistence type="predicted"/>
<accession>A0ABP6Q6D9</accession>
<evidence type="ECO:0000313" key="4">
    <source>
        <dbReference type="Proteomes" id="UP001501237"/>
    </source>
</evidence>
<feature type="domain" description="Iminophenyl-pyruvate dimer synthase" evidence="2">
    <location>
        <begin position="2"/>
        <end position="54"/>
    </location>
</feature>
<dbReference type="EMBL" id="BAAAUV010000005">
    <property type="protein sequence ID" value="GAA3207031.1"/>
    <property type="molecule type" value="Genomic_DNA"/>
</dbReference>
<dbReference type="Pfam" id="PF12902">
    <property type="entry name" value="Ferritin-like"/>
    <property type="match status" value="1"/>
</dbReference>
<keyword evidence="4" id="KW-1185">Reference proteome</keyword>